<dbReference type="EMBL" id="QBMC01000035">
    <property type="protein sequence ID" value="PZO20016.1"/>
    <property type="molecule type" value="Genomic_DNA"/>
</dbReference>
<evidence type="ECO:0000313" key="1">
    <source>
        <dbReference type="EMBL" id="PZO20016.1"/>
    </source>
</evidence>
<organism evidence="1 2">
    <name type="scientific">Leptolyngbya foveolarum</name>
    <dbReference type="NCBI Taxonomy" id="47253"/>
    <lineage>
        <taxon>Bacteria</taxon>
        <taxon>Bacillati</taxon>
        <taxon>Cyanobacteriota</taxon>
        <taxon>Cyanophyceae</taxon>
        <taxon>Leptolyngbyales</taxon>
        <taxon>Leptolyngbyaceae</taxon>
        <taxon>Leptolyngbya group</taxon>
        <taxon>Leptolyngbya</taxon>
    </lineage>
</organism>
<sequence>MAQLFRDLRSVRAVHHRKVVEQFAVDEAEAAADLLGEAAFGGVFEELSVVVGDVALVVEKVTMGYLAL</sequence>
<reference evidence="2" key="1">
    <citation type="submission" date="2018-04" db="EMBL/GenBank/DDBJ databases">
        <authorList>
            <person name="Cornet L."/>
        </authorList>
    </citation>
    <scope>NUCLEOTIDE SEQUENCE [LARGE SCALE GENOMIC DNA]</scope>
</reference>
<evidence type="ECO:0000313" key="2">
    <source>
        <dbReference type="Proteomes" id="UP000249354"/>
    </source>
</evidence>
<gene>
    <name evidence="1" type="ORF">DCF25_07365</name>
</gene>
<name>A0A2W4UFC8_9CYAN</name>
<dbReference type="AlphaFoldDB" id="A0A2W4UFC8"/>
<proteinExistence type="predicted"/>
<dbReference type="Proteomes" id="UP000249354">
    <property type="component" value="Unassembled WGS sequence"/>
</dbReference>
<comment type="caution">
    <text evidence="1">The sequence shown here is derived from an EMBL/GenBank/DDBJ whole genome shotgun (WGS) entry which is preliminary data.</text>
</comment>
<reference evidence="1 2" key="2">
    <citation type="submission" date="2018-06" db="EMBL/GenBank/DDBJ databases">
        <title>Metagenomic assembly of (sub)arctic Cyanobacteria and their associated microbiome from non-axenic cultures.</title>
        <authorList>
            <person name="Baurain D."/>
        </authorList>
    </citation>
    <scope>NUCLEOTIDE SEQUENCE [LARGE SCALE GENOMIC DNA]</scope>
    <source>
        <strain evidence="1">ULC129bin1</strain>
    </source>
</reference>
<accession>A0A2W4UFC8</accession>
<protein>
    <submittedName>
        <fullName evidence="1">Uncharacterized protein</fullName>
    </submittedName>
</protein>